<feature type="compositionally biased region" description="Basic and acidic residues" evidence="1">
    <location>
        <begin position="385"/>
        <end position="398"/>
    </location>
</feature>
<dbReference type="RefSeq" id="XP_018435871.1">
    <property type="nucleotide sequence ID" value="XM_018580369.1"/>
</dbReference>
<protein>
    <submittedName>
        <fullName evidence="5">Uncharacterized protein LOC108808186</fullName>
    </submittedName>
</protein>
<proteinExistence type="predicted"/>
<evidence type="ECO:0000259" key="2">
    <source>
        <dbReference type="Pfam" id="PF14111"/>
    </source>
</evidence>
<reference evidence="4" key="1">
    <citation type="journal article" date="2019" name="Database">
        <title>The radish genome database (RadishGD): an integrated information resource for radish genomics.</title>
        <authorList>
            <person name="Yu H.J."/>
            <person name="Baek S."/>
            <person name="Lee Y.J."/>
            <person name="Cho A."/>
            <person name="Mun J.H."/>
        </authorList>
    </citation>
    <scope>NUCLEOTIDE SEQUENCE [LARGE SCALE GENOMIC DNA]</scope>
    <source>
        <strain evidence="4">cv. WK10039</strain>
    </source>
</reference>
<feature type="region of interest" description="Disordered" evidence="1">
    <location>
        <begin position="427"/>
        <end position="507"/>
    </location>
</feature>
<keyword evidence="4" id="KW-1185">Reference proteome</keyword>
<dbReference type="Pfam" id="PF14392">
    <property type="entry name" value="zf-CCHC_4"/>
    <property type="match status" value="1"/>
</dbReference>
<reference evidence="5" key="2">
    <citation type="submission" date="2025-08" db="UniProtKB">
        <authorList>
            <consortium name="RefSeq"/>
        </authorList>
    </citation>
    <scope>IDENTIFICATION</scope>
    <source>
        <tissue evidence="5">Leaf</tissue>
    </source>
</reference>
<feature type="compositionally biased region" description="Basic and acidic residues" evidence="1">
    <location>
        <begin position="462"/>
        <end position="481"/>
    </location>
</feature>
<name>A0A6J0JLJ1_RAPSA</name>
<dbReference type="InterPro" id="IPR025836">
    <property type="entry name" value="Zn_knuckle_CX2CX4HX4C"/>
</dbReference>
<feature type="compositionally biased region" description="Low complexity" evidence="1">
    <location>
        <begin position="353"/>
        <end position="363"/>
    </location>
</feature>
<accession>A0A6J0JLJ1</accession>
<dbReference type="AlphaFoldDB" id="A0A6J0JLJ1"/>
<evidence type="ECO:0000259" key="3">
    <source>
        <dbReference type="Pfam" id="PF14392"/>
    </source>
</evidence>
<gene>
    <name evidence="5" type="primary">LOC108808186</name>
</gene>
<feature type="region of interest" description="Disordered" evidence="1">
    <location>
        <begin position="343"/>
        <end position="409"/>
    </location>
</feature>
<dbReference type="Pfam" id="PF14111">
    <property type="entry name" value="DUF4283"/>
    <property type="match status" value="1"/>
</dbReference>
<dbReference type="Proteomes" id="UP000504610">
    <property type="component" value="Chromosome 6"/>
</dbReference>
<dbReference type="KEGG" id="rsz:108808186"/>
<organism evidence="4 5">
    <name type="scientific">Raphanus sativus</name>
    <name type="common">Radish</name>
    <name type="synonym">Raphanus raphanistrum var. sativus</name>
    <dbReference type="NCBI Taxonomy" id="3726"/>
    <lineage>
        <taxon>Eukaryota</taxon>
        <taxon>Viridiplantae</taxon>
        <taxon>Streptophyta</taxon>
        <taxon>Embryophyta</taxon>
        <taxon>Tracheophyta</taxon>
        <taxon>Spermatophyta</taxon>
        <taxon>Magnoliopsida</taxon>
        <taxon>eudicotyledons</taxon>
        <taxon>Gunneridae</taxon>
        <taxon>Pentapetalae</taxon>
        <taxon>rosids</taxon>
        <taxon>malvids</taxon>
        <taxon>Brassicales</taxon>
        <taxon>Brassicaceae</taxon>
        <taxon>Brassiceae</taxon>
        <taxon>Raphanus</taxon>
    </lineage>
</organism>
<dbReference type="GeneID" id="108808186"/>
<dbReference type="PANTHER" id="PTHR31286:SF178">
    <property type="entry name" value="DUF4283 DOMAIN-CONTAINING PROTEIN"/>
    <property type="match status" value="1"/>
</dbReference>
<evidence type="ECO:0000313" key="4">
    <source>
        <dbReference type="Proteomes" id="UP000504610"/>
    </source>
</evidence>
<feature type="compositionally biased region" description="Polar residues" evidence="1">
    <location>
        <begin position="399"/>
        <end position="409"/>
    </location>
</feature>
<feature type="compositionally biased region" description="Polar residues" evidence="1">
    <location>
        <begin position="448"/>
        <end position="459"/>
    </location>
</feature>
<sequence>MDNNLAKVLQGMSLEDDKSIIIPEDDDYCAIKRGSQSILGRLLNPECQNMGRMLRTMPKIWKVYNRARGMALTRERFQFVFDLETDLQMVLDQGFWTFDDWGLAMERWVENPPPNYLQTAAIWIRLHYLPANYLTLKTIDTVADGVGHVKVIEFDPDKPLLNDYVRVLVVLDLNQPLRDKKSLTLPGGRVEYVEVRYERVRKKCFHCMRLSHEKPRCPVFQGERNKGKGLMGHKSQLQAQVTRQHHTDLAEKIMPLLAPSFPPGFEPHSSVIVPEVFEQMRLYMNCSDPDERSIREAKMKKTLNELSQDPVAQRSCLRLEAAPKIVTVPSPVKGRVFDFSKVQEKQSTDVAESSSRSSANQSSRPERDRAITPSRRILFGETDITADKDMRNASDRHPQQNITVPTANNLVGVREGTQVEAGVFVIGSGDNIGDRSNKSRNSYRSRSTWSRKNQNNRNKSASRHESDIHEREDGNGKRKADEDGEVSSKMSRKHSGLMVHQKPSNPQ</sequence>
<dbReference type="OrthoDB" id="1083658at2759"/>
<feature type="domain" description="Zinc knuckle CX2CX4HX4C" evidence="3">
    <location>
        <begin position="171"/>
        <end position="218"/>
    </location>
</feature>
<dbReference type="PANTHER" id="PTHR31286">
    <property type="entry name" value="GLYCINE-RICH CELL WALL STRUCTURAL PROTEIN 1.8-LIKE"/>
    <property type="match status" value="1"/>
</dbReference>
<dbReference type="InterPro" id="IPR025558">
    <property type="entry name" value="DUF4283"/>
</dbReference>
<feature type="domain" description="DUF4283" evidence="2">
    <location>
        <begin position="36"/>
        <end position="111"/>
    </location>
</feature>
<dbReference type="InterPro" id="IPR040256">
    <property type="entry name" value="At4g02000-like"/>
</dbReference>
<evidence type="ECO:0000313" key="5">
    <source>
        <dbReference type="RefSeq" id="XP_018435871.1"/>
    </source>
</evidence>
<evidence type="ECO:0000256" key="1">
    <source>
        <dbReference type="SAM" id="MobiDB-lite"/>
    </source>
</evidence>